<evidence type="ECO:0000256" key="1">
    <source>
        <dbReference type="SAM" id="SignalP"/>
    </source>
</evidence>
<dbReference type="InterPro" id="IPR011024">
    <property type="entry name" value="G_crystallin-like"/>
</dbReference>
<dbReference type="Gene3D" id="2.60.20.10">
    <property type="entry name" value="Crystallins"/>
    <property type="match status" value="1"/>
</dbReference>
<dbReference type="Proteomes" id="UP000297753">
    <property type="component" value="Unassembled WGS sequence"/>
</dbReference>
<reference evidence="2 3" key="1">
    <citation type="submission" date="2019-01" db="EMBL/GenBank/DDBJ databases">
        <title>Vibrio BEI176 sp. nov, a marine bacterium isolated from China: eastern marignal seas.</title>
        <authorList>
            <person name="Li B."/>
        </authorList>
    </citation>
    <scope>NUCLEOTIDE SEQUENCE [LARGE SCALE GENOMIC DNA]</scope>
    <source>
        <strain evidence="2 3">BEI176</strain>
    </source>
</reference>
<dbReference type="AlphaFoldDB" id="A0A4Y8W9A8"/>
<organism evidence="2 3">
    <name type="scientific">Vibrio ouci</name>
    <dbReference type="NCBI Taxonomy" id="2499078"/>
    <lineage>
        <taxon>Bacteria</taxon>
        <taxon>Pseudomonadati</taxon>
        <taxon>Pseudomonadota</taxon>
        <taxon>Gammaproteobacteria</taxon>
        <taxon>Vibrionales</taxon>
        <taxon>Vibrionaceae</taxon>
        <taxon>Vibrio</taxon>
    </lineage>
</organism>
<dbReference type="OrthoDB" id="5816897at2"/>
<feature type="chain" id="PRO_5021441656" evidence="1">
    <location>
        <begin position="19"/>
        <end position="289"/>
    </location>
</feature>
<dbReference type="SUPFAM" id="SSF49695">
    <property type="entry name" value="gamma-Crystallin-like"/>
    <property type="match status" value="1"/>
</dbReference>
<evidence type="ECO:0000313" key="2">
    <source>
        <dbReference type="EMBL" id="TFH89374.1"/>
    </source>
</evidence>
<feature type="signal peptide" evidence="1">
    <location>
        <begin position="1"/>
        <end position="18"/>
    </location>
</feature>
<dbReference type="EMBL" id="SATR01000074">
    <property type="protein sequence ID" value="TFH89374.1"/>
    <property type="molecule type" value="Genomic_DNA"/>
</dbReference>
<keyword evidence="3" id="KW-1185">Reference proteome</keyword>
<name>A0A4Y8W9A8_9VIBR</name>
<gene>
    <name evidence="2" type="ORF">ELS82_22650</name>
</gene>
<evidence type="ECO:0000313" key="3">
    <source>
        <dbReference type="Proteomes" id="UP000297753"/>
    </source>
</evidence>
<protein>
    <submittedName>
        <fullName evidence="2">Uncharacterized protein</fullName>
    </submittedName>
</protein>
<accession>A0A4Y8W9A8</accession>
<sequence length="289" mass="33222">MKRHLTCLTFFLSLGVTASEMDIASLPSCHELDEEIVNGRGGYHCADLIKESDYERYNIQETGTARSHPNYINFNGNSTEFILHNKGGYFARLILEYDWYDESTGQYYRHKKVSGAISVGNKTSFTAGWTVPYALVSAEMETLAGWKTIFTDYIYAIENKWATLDDSFNKMQWDVWGTIFNAPAKQVQPPGTYNYIESNYVVMYGNVEFVDYGLVYVTDVDQPVLPLEINDRMKAWSIPEGWTVRFYEDAHFQGNYYTRDGGYGSDPELWDKISSVEIIHRGEFPMVDE</sequence>
<comment type="caution">
    <text evidence="2">The sequence shown here is derived from an EMBL/GenBank/DDBJ whole genome shotgun (WGS) entry which is preliminary data.</text>
</comment>
<proteinExistence type="predicted"/>
<keyword evidence="1" id="KW-0732">Signal</keyword>
<dbReference type="RefSeq" id="WP_134837462.1">
    <property type="nucleotide sequence ID" value="NZ_SATR01000074.1"/>
</dbReference>